<dbReference type="PANTHER" id="PTHR31431:SF1">
    <property type="entry name" value="NUCLEOPORIN NUP188"/>
    <property type="match status" value="1"/>
</dbReference>
<dbReference type="GO" id="GO:0051028">
    <property type="term" value="P:mRNA transport"/>
    <property type="evidence" value="ECO:0007669"/>
    <property type="project" value="UniProtKB-KW"/>
</dbReference>
<keyword evidence="6" id="KW-0906">Nuclear pore complex</keyword>
<reference evidence="10" key="1">
    <citation type="submission" date="2025-08" db="UniProtKB">
        <authorList>
            <consortium name="Ensembl"/>
        </authorList>
    </citation>
    <scope>IDENTIFICATION</scope>
</reference>
<dbReference type="GO" id="GO:0044611">
    <property type="term" value="C:nuclear pore inner ring"/>
    <property type="evidence" value="ECO:0007669"/>
    <property type="project" value="TreeGrafter"/>
</dbReference>
<dbReference type="GO" id="GO:0017056">
    <property type="term" value="F:structural constituent of nuclear pore"/>
    <property type="evidence" value="ECO:0007669"/>
    <property type="project" value="InterPro"/>
</dbReference>
<keyword evidence="5" id="KW-0811">Translocation</keyword>
<evidence type="ECO:0000313" key="10">
    <source>
        <dbReference type="Ensembl" id="ENSEBUP00000001640.1"/>
    </source>
</evidence>
<accession>A0A8C4N615</accession>
<proteinExistence type="predicted"/>
<evidence type="ECO:0000313" key="11">
    <source>
        <dbReference type="Proteomes" id="UP000694388"/>
    </source>
</evidence>
<dbReference type="InterPro" id="IPR044840">
    <property type="entry name" value="Nup188"/>
</dbReference>
<evidence type="ECO:0000259" key="9">
    <source>
        <dbReference type="Pfam" id="PF21093"/>
    </source>
</evidence>
<dbReference type="PANTHER" id="PTHR31431">
    <property type="entry name" value="NUCLEOPORIN NUP188 HOMOLOG"/>
    <property type="match status" value="1"/>
</dbReference>
<feature type="domain" description="Nucleoporin Nup188 N-terminal subdomain III" evidence="9">
    <location>
        <begin position="512"/>
        <end position="645"/>
    </location>
</feature>
<keyword evidence="3" id="KW-0509">mRNA transport</keyword>
<feature type="region of interest" description="Disordered" evidence="8">
    <location>
        <begin position="1169"/>
        <end position="1195"/>
    </location>
</feature>
<dbReference type="GO" id="GO:0006606">
    <property type="term" value="P:protein import into nucleus"/>
    <property type="evidence" value="ECO:0007669"/>
    <property type="project" value="TreeGrafter"/>
</dbReference>
<comment type="subcellular location">
    <subcellularLocation>
        <location evidence="1">Nucleus</location>
        <location evidence="1">Nuclear pore complex</location>
    </subcellularLocation>
</comment>
<evidence type="ECO:0000256" key="7">
    <source>
        <dbReference type="ARBA" id="ARBA00023242"/>
    </source>
</evidence>
<evidence type="ECO:0000256" key="2">
    <source>
        <dbReference type="ARBA" id="ARBA00022448"/>
    </source>
</evidence>
<organism evidence="10 11">
    <name type="scientific">Eptatretus burgeri</name>
    <name type="common">Inshore hagfish</name>
    <dbReference type="NCBI Taxonomy" id="7764"/>
    <lineage>
        <taxon>Eukaryota</taxon>
        <taxon>Metazoa</taxon>
        <taxon>Chordata</taxon>
        <taxon>Craniata</taxon>
        <taxon>Vertebrata</taxon>
        <taxon>Cyclostomata</taxon>
        <taxon>Myxini</taxon>
        <taxon>Myxiniformes</taxon>
        <taxon>Myxinidae</taxon>
        <taxon>Eptatretinae</taxon>
        <taxon>Eptatretus</taxon>
    </lineage>
</organism>
<evidence type="ECO:0000256" key="1">
    <source>
        <dbReference type="ARBA" id="ARBA00004567"/>
    </source>
</evidence>
<protein>
    <submittedName>
        <fullName evidence="10">Nucleoporin 188</fullName>
    </submittedName>
</protein>
<evidence type="ECO:0000256" key="3">
    <source>
        <dbReference type="ARBA" id="ARBA00022816"/>
    </source>
</evidence>
<keyword evidence="7" id="KW-0539">Nucleus</keyword>
<keyword evidence="2" id="KW-0813">Transport</keyword>
<evidence type="ECO:0000256" key="5">
    <source>
        <dbReference type="ARBA" id="ARBA00023010"/>
    </source>
</evidence>
<dbReference type="Proteomes" id="UP000694388">
    <property type="component" value="Unplaced"/>
</dbReference>
<keyword evidence="11" id="KW-1185">Reference proteome</keyword>
<dbReference type="Ensembl" id="ENSEBUT00000001971.1">
    <property type="protein sequence ID" value="ENSEBUP00000001640.1"/>
    <property type="gene ID" value="ENSEBUG00000001197.1"/>
</dbReference>
<dbReference type="InterPro" id="IPR048883">
    <property type="entry name" value="Nup188_N-subdom_III"/>
</dbReference>
<feature type="domain" description="Nucleoporin Nup188 N-terminal subdomain III" evidence="9">
    <location>
        <begin position="257"/>
        <end position="409"/>
    </location>
</feature>
<dbReference type="AlphaFoldDB" id="A0A8C4N615"/>
<evidence type="ECO:0000256" key="8">
    <source>
        <dbReference type="SAM" id="MobiDB-lite"/>
    </source>
</evidence>
<name>A0A8C4N615_EPTBU</name>
<sequence>LQLELLFLFFTYFEMAPRHLLCLAQLFCRIRFGLAGFTASPELDSVMVRLGIVSAHGPVLLAWAVLRHAALDDMGRAQTQHLGKTAIQLQTMHFLSDLLQDPGFSGTTNCTARTARGCIYDFLSCHLMNLACEVLVDPNLAENFWDTDPMDGLGVLLQSACTWFPLQLTPLLHLLTSLVCNRSTAKRVYSFFSQLENFAEGVTTRPRGMDVTEDENVWRIRATRLLYPLGAGQTNLRMPAGTEGVLLESVPGLNQRIIWSFPYSGWTLCTCELEFTHHVVSTADILQQSERVRPIVELVRKVVSTDSSLAVALLPLTSRLYPLLQRLACVPNPPVGVVSSCLACLATLAPHNPHKVRICMSMWQFFVLNSGEGLHPGNFGQFLVSYERPQGEFKVTLSFLKLVSALTKVRARITSGRVCLDLLHHVLNCGSHDTRYLHCTLPVAPFCPINLAATDNQTTWFMYSHMCSDTGLHSLCLNALLHTEAGATLASLAAIGPSALDAALSIQPSSLEGPGIQLVQQVKLALSLANNSLRLKPPGPLCALELALIHPQGACSVLAVLAQYVHHRFDPGLPRMAILLLKRLSTAAPMSVTACLGHKASAIRDAFVARLLEPTEDTRMKATILEFMAVSVETQPGLIELFLDLRAGDTGGVSVGKWSCVPAVLALVSGKGGGAKYVPPVLHCAALGFLHALWHDRRDGVTSLLRDRFLTPLSKHSHFPQMNILQACAFILKIVSLEIYYMQRYVQKLFELRRYEHWSMYMRDMAKGVASLECAGENVPEEVALFTAAWRTFLMLATTHVTQCNRSYNTKICAGRQNFPPCMCVIPCWFKKLLLFLASCATIFYKSCDATIQGFTLPLSCCNDISTLPPNNLLPFSLCALHSHLASYSPFLLFLVCVASLCLVQAICNVHSNGEEAQSRGLGVVRDSGLLHSLLGALECALAYRVQLHFSLSALDLFLTVAASSQGADMLAAAGVASCICLPLLNTYKTDGVLTTPQLSSANPSWESVYQLSLALLGMLLRKLRHRFLPHAFDFLGVHQDRVLQVGLNASLLHPKFYNVIRLPLNSCAFALRFIFLHNQMSLCYLCQTCTSLLHRPELLQHYLQVMIQTLVFITFFSSSLFFTVSGCYDFIPFPPLLPQAPRKGVVSAGGLYVVRAAEGRRAGELEKMRVSVGSSKEKEHGRGREREQAGRLGKECEQDAKGLAKVQSSLVRVLAWSLGTLRSFSPDISQLLLDTVRAVAFSGVLLPSPKERALHLGPFVCMSVCPHRT</sequence>
<dbReference type="GO" id="GO:0006405">
    <property type="term" value="P:RNA export from nucleus"/>
    <property type="evidence" value="ECO:0007669"/>
    <property type="project" value="TreeGrafter"/>
</dbReference>
<keyword evidence="4" id="KW-0653">Protein transport</keyword>
<dbReference type="GeneTree" id="ENSGT00390000005742"/>
<evidence type="ECO:0000256" key="4">
    <source>
        <dbReference type="ARBA" id="ARBA00022927"/>
    </source>
</evidence>
<evidence type="ECO:0000256" key="6">
    <source>
        <dbReference type="ARBA" id="ARBA00023132"/>
    </source>
</evidence>
<reference evidence="10" key="2">
    <citation type="submission" date="2025-09" db="UniProtKB">
        <authorList>
            <consortium name="Ensembl"/>
        </authorList>
    </citation>
    <scope>IDENTIFICATION</scope>
</reference>
<dbReference type="Pfam" id="PF21093">
    <property type="entry name" value="Nup188_N-subdom_III"/>
    <property type="match status" value="2"/>
</dbReference>